<dbReference type="Gene3D" id="1.10.10.10">
    <property type="entry name" value="Winged helix-like DNA-binding domain superfamily/Winged helix DNA-binding domain"/>
    <property type="match status" value="1"/>
</dbReference>
<gene>
    <name evidence="5" type="ORF">EB837_04200</name>
</gene>
<dbReference type="GO" id="GO:0003700">
    <property type="term" value="F:DNA-binding transcription factor activity"/>
    <property type="evidence" value="ECO:0007669"/>
    <property type="project" value="InterPro"/>
</dbReference>
<dbReference type="InterPro" id="IPR036390">
    <property type="entry name" value="WH_DNA-bd_sf"/>
</dbReference>
<comment type="caution">
    <text evidence="5">The sequence shown here is derived from an EMBL/GenBank/DDBJ whole genome shotgun (WGS) entry which is preliminary data.</text>
</comment>
<dbReference type="SUPFAM" id="SSF100950">
    <property type="entry name" value="NagB/RpiA/CoA transferase-like"/>
    <property type="match status" value="1"/>
</dbReference>
<proteinExistence type="predicted"/>
<dbReference type="Pfam" id="PF00455">
    <property type="entry name" value="DeoRC"/>
    <property type="match status" value="1"/>
</dbReference>
<keyword evidence="1" id="KW-0805">Transcription regulation</keyword>
<keyword evidence="3" id="KW-0804">Transcription</keyword>
<evidence type="ECO:0000313" key="5">
    <source>
        <dbReference type="EMBL" id="ROU17123.1"/>
    </source>
</evidence>
<dbReference type="InterPro" id="IPR014036">
    <property type="entry name" value="DeoR-like_C"/>
</dbReference>
<dbReference type="SUPFAM" id="SSF46785">
    <property type="entry name" value="Winged helix' DNA-binding domain"/>
    <property type="match status" value="1"/>
</dbReference>
<reference evidence="5 6" key="1">
    <citation type="submission" date="2018-10" db="EMBL/GenBank/DDBJ databases">
        <title>Horizontal transference of carbapenem resistance between Klebsiella pneumoniae and Kluyvera ascorbata during abdominal infection: a case report.</title>
        <authorList>
            <person name="Raro O.H.F."/>
            <person name="Lima-Morales D."/>
            <person name="Barth A.L."/>
            <person name="Paim T.G.S."/>
            <person name="Mott M.P."/>
            <person name="Riche C.V.W."/>
            <person name="Teixeira U.F."/>
            <person name="Waechter F."/>
            <person name="Dias C.A.G."/>
        </authorList>
    </citation>
    <scope>NUCLEOTIDE SEQUENCE [LARGE SCALE GENOMIC DNA]</scope>
    <source>
        <strain evidence="5 6">OT2</strain>
    </source>
</reference>
<dbReference type="SMART" id="SM00420">
    <property type="entry name" value="HTH_DEOR"/>
    <property type="match status" value="1"/>
</dbReference>
<dbReference type="Pfam" id="PF08220">
    <property type="entry name" value="HTH_DeoR"/>
    <property type="match status" value="1"/>
</dbReference>
<dbReference type="PROSITE" id="PS51000">
    <property type="entry name" value="HTH_DEOR_2"/>
    <property type="match status" value="1"/>
</dbReference>
<dbReference type="InterPro" id="IPR050313">
    <property type="entry name" value="Carb_Metab_HTH_regulators"/>
</dbReference>
<dbReference type="PANTHER" id="PTHR30363">
    <property type="entry name" value="HTH-TYPE TRANSCRIPTIONAL REGULATOR SRLR-RELATED"/>
    <property type="match status" value="1"/>
</dbReference>
<evidence type="ECO:0000256" key="2">
    <source>
        <dbReference type="ARBA" id="ARBA00023125"/>
    </source>
</evidence>
<dbReference type="InterPro" id="IPR037171">
    <property type="entry name" value="NagB/RpiA_transferase-like"/>
</dbReference>
<dbReference type="InterPro" id="IPR018356">
    <property type="entry name" value="Tscrpt_reg_HTH_DeoR_CS"/>
</dbReference>
<keyword evidence="2" id="KW-0238">DNA-binding</keyword>
<dbReference type="PANTHER" id="PTHR30363:SF44">
    <property type="entry name" value="AGA OPERON TRANSCRIPTIONAL REPRESSOR-RELATED"/>
    <property type="match status" value="1"/>
</dbReference>
<evidence type="ECO:0000256" key="3">
    <source>
        <dbReference type="ARBA" id="ARBA00023163"/>
    </source>
</evidence>
<dbReference type="InterPro" id="IPR001034">
    <property type="entry name" value="DeoR_HTH"/>
</dbReference>
<dbReference type="AlphaFoldDB" id="A0A3N2SBM6"/>
<dbReference type="RefSeq" id="WP_123650434.1">
    <property type="nucleotide sequence ID" value="NZ_RHFN01000003.1"/>
</dbReference>
<dbReference type="OrthoDB" id="9814815at2"/>
<protein>
    <submittedName>
        <fullName evidence="5">DeoR/GlpR transcriptional regulator</fullName>
    </submittedName>
</protein>
<name>A0A3N2SBM6_9ENTR</name>
<evidence type="ECO:0000313" key="6">
    <source>
        <dbReference type="Proteomes" id="UP000268051"/>
    </source>
</evidence>
<dbReference type="PROSITE" id="PS00894">
    <property type="entry name" value="HTH_DEOR_1"/>
    <property type="match status" value="1"/>
</dbReference>
<accession>A0A3N2SBM6</accession>
<dbReference type="PRINTS" id="PR00037">
    <property type="entry name" value="HTHLACR"/>
</dbReference>
<evidence type="ECO:0000256" key="1">
    <source>
        <dbReference type="ARBA" id="ARBA00023015"/>
    </source>
</evidence>
<organism evidence="5 6">
    <name type="scientific">Kluyvera ascorbata</name>
    <dbReference type="NCBI Taxonomy" id="51288"/>
    <lineage>
        <taxon>Bacteria</taxon>
        <taxon>Pseudomonadati</taxon>
        <taxon>Pseudomonadota</taxon>
        <taxon>Gammaproteobacteria</taxon>
        <taxon>Enterobacterales</taxon>
        <taxon>Enterobacteriaceae</taxon>
        <taxon>Kluyvera</taxon>
    </lineage>
</organism>
<dbReference type="InterPro" id="IPR036388">
    <property type="entry name" value="WH-like_DNA-bd_sf"/>
</dbReference>
<evidence type="ECO:0000259" key="4">
    <source>
        <dbReference type="PROSITE" id="PS51000"/>
    </source>
</evidence>
<dbReference type="GO" id="GO:0003677">
    <property type="term" value="F:DNA binding"/>
    <property type="evidence" value="ECO:0007669"/>
    <property type="project" value="UniProtKB-KW"/>
</dbReference>
<dbReference type="Proteomes" id="UP000268051">
    <property type="component" value="Unassembled WGS sequence"/>
</dbReference>
<dbReference type="SMART" id="SM01134">
    <property type="entry name" value="DeoRC"/>
    <property type="match status" value="1"/>
</dbReference>
<dbReference type="Gene3D" id="3.40.50.1360">
    <property type="match status" value="1"/>
</dbReference>
<sequence>MIDYDALPDQRQAFIHQLLMTTGRVIGADVARQLGVSEHTIRRDLQELARKGVCKKVYGGAVSQLIASSSLATRIEQNVSEKSLVGKKCAELLKPESCIFIDSGSTYLAMAAFIPEDIELTIVTNCPQIAAALGARTNGELILLGGKVNPKTGSTLSSDTVNLVREMVFDQAFIGVCGLDQQAGLSAVYYEDACFKKEVIAQSNEVIVAVTAEKMSQVARYKVVPCDEIDVMVVSPETVTTDFDNSTIRIEIAE</sequence>
<dbReference type="EMBL" id="RHFN01000003">
    <property type="protein sequence ID" value="ROU17123.1"/>
    <property type="molecule type" value="Genomic_DNA"/>
</dbReference>
<feature type="domain" description="HTH deoR-type" evidence="4">
    <location>
        <begin position="8"/>
        <end position="63"/>
    </location>
</feature>